<organism evidence="1 2">
    <name type="scientific">Candidatus Amesbacteria bacterium GW2011_GWA2_47_11</name>
    <dbReference type="NCBI Taxonomy" id="1618357"/>
    <lineage>
        <taxon>Bacteria</taxon>
        <taxon>Candidatus Amesiibacteriota</taxon>
    </lineage>
</organism>
<evidence type="ECO:0000313" key="2">
    <source>
        <dbReference type="Proteomes" id="UP000034607"/>
    </source>
</evidence>
<dbReference type="AlphaFoldDB" id="A0A0G1RDM0"/>
<comment type="caution">
    <text evidence="1">The sequence shown here is derived from an EMBL/GenBank/DDBJ whole genome shotgun (WGS) entry which is preliminary data.</text>
</comment>
<sequence>IPADPIERYVVEMTRKLLENPVAVYKYQQTLKSSRLEIKHLQEKREQIKGLLNNLPNRIRNLKDQHENGYIDLKTLREKTSELAVKEHNLTNELERTEHLIAESSLSAGYINTLKLFSQKYVKALENIYKDRQEIFDILHMLISTITVFSRPVTQKDKIAGRKKADQLIPYKLEMELKLPQDILNQFASRFGVKSSDLCPWRESNPHHLFRRQTLCPLRYKGQLETSALSSILSLQPERLHHLVHYPYLFIPVISVSQYRQVVILPALRKPRRYRPVILQLFRQHHPFYVIC</sequence>
<dbReference type="EMBL" id="LCNM01000024">
    <property type="protein sequence ID" value="KKU55192.1"/>
    <property type="molecule type" value="Genomic_DNA"/>
</dbReference>
<gene>
    <name evidence="1" type="ORF">UX78_C0024G0001</name>
</gene>
<feature type="non-terminal residue" evidence="1">
    <location>
        <position position="1"/>
    </location>
</feature>
<dbReference type="Proteomes" id="UP000034607">
    <property type="component" value="Unassembled WGS sequence"/>
</dbReference>
<protein>
    <submittedName>
        <fullName evidence="1">Uncharacterized protein</fullName>
    </submittedName>
</protein>
<reference evidence="1 2" key="1">
    <citation type="journal article" date="2015" name="Nature">
        <title>rRNA introns, odd ribosomes, and small enigmatic genomes across a large radiation of phyla.</title>
        <authorList>
            <person name="Brown C.T."/>
            <person name="Hug L.A."/>
            <person name="Thomas B.C."/>
            <person name="Sharon I."/>
            <person name="Castelle C.J."/>
            <person name="Singh A."/>
            <person name="Wilkins M.J."/>
            <person name="Williams K.H."/>
            <person name="Banfield J.F."/>
        </authorList>
    </citation>
    <scope>NUCLEOTIDE SEQUENCE [LARGE SCALE GENOMIC DNA]</scope>
</reference>
<name>A0A0G1RDM0_9BACT</name>
<accession>A0A0G1RDM0</accession>
<evidence type="ECO:0000313" key="1">
    <source>
        <dbReference type="EMBL" id="KKU55192.1"/>
    </source>
</evidence>
<proteinExistence type="predicted"/>